<dbReference type="EMBL" id="UINC01015794">
    <property type="protein sequence ID" value="SVA66246.1"/>
    <property type="molecule type" value="Genomic_DNA"/>
</dbReference>
<reference evidence="2" key="1">
    <citation type="submission" date="2018-05" db="EMBL/GenBank/DDBJ databases">
        <authorList>
            <person name="Lanie J.A."/>
            <person name="Ng W.-L."/>
            <person name="Kazmierczak K.M."/>
            <person name="Andrzejewski T.M."/>
            <person name="Davidsen T.M."/>
            <person name="Wayne K.J."/>
            <person name="Tettelin H."/>
            <person name="Glass J.I."/>
            <person name="Rusch D."/>
            <person name="Podicherti R."/>
            <person name="Tsui H.-C.T."/>
            <person name="Winkler M.E."/>
        </authorList>
    </citation>
    <scope>NUCLEOTIDE SEQUENCE</scope>
</reference>
<organism evidence="2">
    <name type="scientific">marine metagenome</name>
    <dbReference type="NCBI Taxonomy" id="408172"/>
    <lineage>
        <taxon>unclassified sequences</taxon>
        <taxon>metagenomes</taxon>
        <taxon>ecological metagenomes</taxon>
    </lineage>
</organism>
<dbReference type="AlphaFoldDB" id="A0A381XN89"/>
<dbReference type="InterPro" id="IPR029063">
    <property type="entry name" value="SAM-dependent_MTases_sf"/>
</dbReference>
<accession>A0A381XN89</accession>
<evidence type="ECO:0000259" key="1">
    <source>
        <dbReference type="Pfam" id="PF08241"/>
    </source>
</evidence>
<dbReference type="GO" id="GO:0008757">
    <property type="term" value="F:S-adenosylmethionine-dependent methyltransferase activity"/>
    <property type="evidence" value="ECO:0007669"/>
    <property type="project" value="InterPro"/>
</dbReference>
<sequence length="200" mass="22851">MRGAEKTEADQAVARRFGKEFFDGDRRHGYGGFAYHRRFWQPVVPTFRDYYSLTGESAVLDVGCAKGFMVRDFKELISGISVNGVDISDYAIGCAEEDISDDLKVADARELPFDDASFDLVVSINTIHNLDREGVVQALGEIERVSRSFSYVTVDAYRNEEERERMMKWNLTARTILSDSEWVDLFAEAGYKGDYYWFVP</sequence>
<dbReference type="Gene3D" id="3.40.50.150">
    <property type="entry name" value="Vaccinia Virus protein VP39"/>
    <property type="match status" value="1"/>
</dbReference>
<dbReference type="InterPro" id="IPR013216">
    <property type="entry name" value="Methyltransf_11"/>
</dbReference>
<dbReference type="PANTHER" id="PTHR43591">
    <property type="entry name" value="METHYLTRANSFERASE"/>
    <property type="match status" value="1"/>
</dbReference>
<name>A0A381XN89_9ZZZZ</name>
<dbReference type="Pfam" id="PF08241">
    <property type="entry name" value="Methyltransf_11"/>
    <property type="match status" value="1"/>
</dbReference>
<gene>
    <name evidence="2" type="ORF">METZ01_LOCUS119100</name>
</gene>
<feature type="domain" description="Methyltransferase type 11" evidence="1">
    <location>
        <begin position="60"/>
        <end position="148"/>
    </location>
</feature>
<evidence type="ECO:0000313" key="2">
    <source>
        <dbReference type="EMBL" id="SVA66246.1"/>
    </source>
</evidence>
<dbReference type="SUPFAM" id="SSF53335">
    <property type="entry name" value="S-adenosyl-L-methionine-dependent methyltransferases"/>
    <property type="match status" value="1"/>
</dbReference>
<dbReference type="CDD" id="cd02440">
    <property type="entry name" value="AdoMet_MTases"/>
    <property type="match status" value="1"/>
</dbReference>
<proteinExistence type="predicted"/>
<protein>
    <recommendedName>
        <fullName evidence="1">Methyltransferase type 11 domain-containing protein</fullName>
    </recommendedName>
</protein>